<keyword evidence="2" id="KW-1185">Reference proteome</keyword>
<dbReference type="EMBL" id="QLMA01000004">
    <property type="protein sequence ID" value="RAJ82184.1"/>
    <property type="molecule type" value="Genomic_DNA"/>
</dbReference>
<proteinExistence type="predicted"/>
<accession>A0A327W2C0</accession>
<sequence length="33" mass="3876">MCRVAKLLAGLASGPYYKLNIYRYMIAIIFKYM</sequence>
<protein>
    <submittedName>
        <fullName evidence="1">Uncharacterized protein</fullName>
    </submittedName>
</protein>
<organism evidence="1 2">
    <name type="scientific">Chitinophaga dinghuensis</name>
    <dbReference type="NCBI Taxonomy" id="1539050"/>
    <lineage>
        <taxon>Bacteria</taxon>
        <taxon>Pseudomonadati</taxon>
        <taxon>Bacteroidota</taxon>
        <taxon>Chitinophagia</taxon>
        <taxon>Chitinophagales</taxon>
        <taxon>Chitinophagaceae</taxon>
        <taxon>Chitinophaga</taxon>
    </lineage>
</organism>
<gene>
    <name evidence="1" type="ORF">CLV59_104409</name>
</gene>
<reference evidence="1 2" key="1">
    <citation type="submission" date="2018-06" db="EMBL/GenBank/DDBJ databases">
        <title>Genomic Encyclopedia of Archaeal and Bacterial Type Strains, Phase II (KMG-II): from individual species to whole genera.</title>
        <authorList>
            <person name="Goeker M."/>
        </authorList>
    </citation>
    <scope>NUCLEOTIDE SEQUENCE [LARGE SCALE GENOMIC DNA]</scope>
    <source>
        <strain evidence="1 2">DSM 29821</strain>
    </source>
</reference>
<evidence type="ECO:0000313" key="2">
    <source>
        <dbReference type="Proteomes" id="UP000249819"/>
    </source>
</evidence>
<comment type="caution">
    <text evidence="1">The sequence shown here is derived from an EMBL/GenBank/DDBJ whole genome shotgun (WGS) entry which is preliminary data.</text>
</comment>
<name>A0A327W2C0_9BACT</name>
<dbReference type="Proteomes" id="UP000249819">
    <property type="component" value="Unassembled WGS sequence"/>
</dbReference>
<dbReference type="AlphaFoldDB" id="A0A327W2C0"/>
<evidence type="ECO:0000313" key="1">
    <source>
        <dbReference type="EMBL" id="RAJ82184.1"/>
    </source>
</evidence>